<dbReference type="PANTHER" id="PTHR35811">
    <property type="entry name" value="SLR1870 PROTEIN"/>
    <property type="match status" value="1"/>
</dbReference>
<dbReference type="Proteomes" id="UP000199258">
    <property type="component" value="Unassembled WGS sequence"/>
</dbReference>
<proteinExistence type="predicted"/>
<evidence type="ECO:0000256" key="1">
    <source>
        <dbReference type="SAM" id="MobiDB-lite"/>
    </source>
</evidence>
<organism evidence="3 4">
    <name type="scientific">Arthrobacter subterraneus</name>
    <dbReference type="NCBI Taxonomy" id="335973"/>
    <lineage>
        <taxon>Bacteria</taxon>
        <taxon>Bacillati</taxon>
        <taxon>Actinomycetota</taxon>
        <taxon>Actinomycetes</taxon>
        <taxon>Micrococcales</taxon>
        <taxon>Micrococcaceae</taxon>
        <taxon>Arthrobacter</taxon>
    </lineage>
</organism>
<dbReference type="GO" id="GO:0004540">
    <property type="term" value="F:RNA nuclease activity"/>
    <property type="evidence" value="ECO:0007669"/>
    <property type="project" value="InterPro"/>
</dbReference>
<feature type="region of interest" description="Disordered" evidence="1">
    <location>
        <begin position="184"/>
        <end position="211"/>
    </location>
</feature>
<evidence type="ECO:0000313" key="4">
    <source>
        <dbReference type="Proteomes" id="UP000199258"/>
    </source>
</evidence>
<gene>
    <name evidence="3" type="ORF">SAMN04488693_11214</name>
</gene>
<feature type="domain" description="NYN" evidence="2">
    <location>
        <begin position="14"/>
        <end position="169"/>
    </location>
</feature>
<evidence type="ECO:0000313" key="3">
    <source>
        <dbReference type="EMBL" id="SDI46546.1"/>
    </source>
</evidence>
<reference evidence="3 4" key="1">
    <citation type="submission" date="2016-10" db="EMBL/GenBank/DDBJ databases">
        <authorList>
            <person name="de Groot N.N."/>
        </authorList>
    </citation>
    <scope>NUCLEOTIDE SEQUENCE [LARGE SCALE GENOMIC DNA]</scope>
    <source>
        <strain evidence="3 4">NP_1H</strain>
    </source>
</reference>
<dbReference type="OrthoDB" id="2379772at2"/>
<dbReference type="Pfam" id="PF01936">
    <property type="entry name" value="NYN"/>
    <property type="match status" value="1"/>
</dbReference>
<evidence type="ECO:0000259" key="2">
    <source>
        <dbReference type="Pfam" id="PF01936"/>
    </source>
</evidence>
<dbReference type="STRING" id="335973.SAMN04488693_11214"/>
<dbReference type="Gene3D" id="3.40.50.1010">
    <property type="entry name" value="5'-nuclease"/>
    <property type="match status" value="1"/>
</dbReference>
<accession>A0A1G8KT09</accession>
<dbReference type="PANTHER" id="PTHR35811:SF1">
    <property type="entry name" value="HTH OST-TYPE DOMAIN-CONTAINING PROTEIN"/>
    <property type="match status" value="1"/>
</dbReference>
<dbReference type="InterPro" id="IPR021139">
    <property type="entry name" value="NYN"/>
</dbReference>
<protein>
    <submittedName>
        <fullName evidence="3">Uncharacterized conserved protein, LabA/DUF88 family</fullName>
    </submittedName>
</protein>
<keyword evidence="4" id="KW-1185">Reference proteome</keyword>
<dbReference type="AlphaFoldDB" id="A0A1G8KT09"/>
<name>A0A1G8KT09_9MICC</name>
<dbReference type="EMBL" id="FNDT01000012">
    <property type="protein sequence ID" value="SDI46546.1"/>
    <property type="molecule type" value="Genomic_DNA"/>
</dbReference>
<dbReference type="RefSeq" id="WP_090587162.1">
    <property type="nucleotide sequence ID" value="NZ_FNDT01000012.1"/>
</dbReference>
<sequence>MPDSSPLHSDPPSRAAVFVDFDNVYTGLKALDPASAERFATDPGHWIKAIAEAADGNEGRSTRRFLIRNCYLNPAIYSKYRSFWTRAGFRVIDCPSLTQQGKSSTDINLVLDAVDVLAGASHIEEFFIASADADFTSLVQRFRAADRRTTVIVAGAVAAAYREMADAVIQSYEFVSMLDASTAAQSGPASQPAPPANSAPSKVSHKSAEEAVRSFVKHAPGPVAGAIVAHRATAVEPLLANDWDGHGKFGTWISQLGGGIEYSPTPQPGWVWDSRRFSQSDLPRAAESPAPRIGQQVCRVTDAPELSTAQYRQLFTSMAALASDSTSRNELAKMVRDACVEADTPVSRSAVNFVIQGLVSAKTPLTGGASASSLAAVWVRNVETMCRIAGMQLDSKETAALREWAGGGLVK</sequence>